<dbReference type="Gene3D" id="2.50.20.20">
    <property type="match status" value="1"/>
</dbReference>
<dbReference type="InterPro" id="IPR006311">
    <property type="entry name" value="TAT_signal"/>
</dbReference>
<dbReference type="Proteomes" id="UP001501570">
    <property type="component" value="Unassembled WGS sequence"/>
</dbReference>
<keyword evidence="3" id="KW-1003">Cell membrane</keyword>
<dbReference type="InterPro" id="IPR029046">
    <property type="entry name" value="LolA/LolB/LppX"/>
</dbReference>
<dbReference type="EMBL" id="BAABJQ010000005">
    <property type="protein sequence ID" value="GAA5183733.1"/>
    <property type="molecule type" value="Genomic_DNA"/>
</dbReference>
<comment type="subcellular location">
    <subcellularLocation>
        <location evidence="1">Cell envelope</location>
    </subcellularLocation>
</comment>
<keyword evidence="6" id="KW-1185">Reference proteome</keyword>
<evidence type="ECO:0000256" key="1">
    <source>
        <dbReference type="ARBA" id="ARBA00004196"/>
    </source>
</evidence>
<dbReference type="PROSITE" id="PS51318">
    <property type="entry name" value="TAT"/>
    <property type="match status" value="1"/>
</dbReference>
<gene>
    <name evidence="5" type="ORF">GCM10023322_23720</name>
</gene>
<keyword evidence="4" id="KW-0732">Signal</keyword>
<keyword evidence="3" id="KW-0472">Membrane</keyword>
<dbReference type="RefSeq" id="WP_345628841.1">
    <property type="nucleotide sequence ID" value="NZ_BAABJQ010000005.1"/>
</dbReference>
<evidence type="ECO:0000256" key="3">
    <source>
        <dbReference type="ARBA" id="ARBA00022475"/>
    </source>
</evidence>
<comment type="similarity">
    <text evidence="2">Belongs to the LppX/LprAFG lipoprotein family.</text>
</comment>
<evidence type="ECO:0000313" key="6">
    <source>
        <dbReference type="Proteomes" id="UP001501570"/>
    </source>
</evidence>
<sequence>MNTRRIALAGAAALAVLGFAAGCSTGKTTAAGSAGNATGAAASSSSDAPKTALLASTKQLGQQSYRYTISAAGMSGSGAIDPAAKSTSISLSGVQAGAPMKIDDVTVGTDVYLKVDAGQLGAQLGVAPDKWMHLDTSSLGAGELMALPGADQEGVNQLLSGVVNVTSTDGNNLSGTIDLTKASGSSALDAAALSAAGDKAKAVPFTAVLDDQGRLSTLKIDGSGIVSGLTVQMAFSDYGQPANITKPAASSVVEAPDAIQQLLKR</sequence>
<feature type="chain" id="PRO_5047009115" description="Lipoprotein LprG" evidence="4">
    <location>
        <begin position="21"/>
        <end position="265"/>
    </location>
</feature>
<proteinExistence type="inferred from homology"/>
<accession>A0ABP9RPP4</accession>
<name>A0ABP9RPP4_9ACTN</name>
<reference evidence="6" key="1">
    <citation type="journal article" date="2019" name="Int. J. Syst. Evol. Microbiol.">
        <title>The Global Catalogue of Microorganisms (GCM) 10K type strain sequencing project: providing services to taxonomists for standard genome sequencing and annotation.</title>
        <authorList>
            <consortium name="The Broad Institute Genomics Platform"/>
            <consortium name="The Broad Institute Genome Sequencing Center for Infectious Disease"/>
            <person name="Wu L."/>
            <person name="Ma J."/>
        </authorList>
    </citation>
    <scope>NUCLEOTIDE SEQUENCE [LARGE SCALE GENOMIC DNA]</scope>
    <source>
        <strain evidence="6">JCM 18304</strain>
    </source>
</reference>
<dbReference type="Pfam" id="PF07161">
    <property type="entry name" value="LppX_LprAFG"/>
    <property type="match status" value="1"/>
</dbReference>
<protein>
    <recommendedName>
        <fullName evidence="7">Lipoprotein LprG</fullName>
    </recommendedName>
</protein>
<comment type="caution">
    <text evidence="5">The sequence shown here is derived from an EMBL/GenBank/DDBJ whole genome shotgun (WGS) entry which is preliminary data.</text>
</comment>
<evidence type="ECO:0000256" key="4">
    <source>
        <dbReference type="SAM" id="SignalP"/>
    </source>
</evidence>
<feature type="signal peptide" evidence="4">
    <location>
        <begin position="1"/>
        <end position="20"/>
    </location>
</feature>
<evidence type="ECO:0000313" key="5">
    <source>
        <dbReference type="EMBL" id="GAA5183733.1"/>
    </source>
</evidence>
<evidence type="ECO:0008006" key="7">
    <source>
        <dbReference type="Google" id="ProtNLM"/>
    </source>
</evidence>
<dbReference type="PROSITE" id="PS51257">
    <property type="entry name" value="PROKAR_LIPOPROTEIN"/>
    <property type="match status" value="1"/>
</dbReference>
<organism evidence="5 6">
    <name type="scientific">Rugosimonospora acidiphila</name>
    <dbReference type="NCBI Taxonomy" id="556531"/>
    <lineage>
        <taxon>Bacteria</taxon>
        <taxon>Bacillati</taxon>
        <taxon>Actinomycetota</taxon>
        <taxon>Actinomycetes</taxon>
        <taxon>Micromonosporales</taxon>
        <taxon>Micromonosporaceae</taxon>
        <taxon>Rugosimonospora</taxon>
    </lineage>
</organism>
<dbReference type="SUPFAM" id="SSF89392">
    <property type="entry name" value="Prokaryotic lipoproteins and lipoprotein localization factors"/>
    <property type="match status" value="1"/>
</dbReference>
<evidence type="ECO:0000256" key="2">
    <source>
        <dbReference type="ARBA" id="ARBA00009194"/>
    </source>
</evidence>
<dbReference type="InterPro" id="IPR009830">
    <property type="entry name" value="LppX/LprAFG"/>
</dbReference>